<dbReference type="SUPFAM" id="SSF48403">
    <property type="entry name" value="Ankyrin repeat"/>
    <property type="match status" value="1"/>
</dbReference>
<feature type="repeat" description="ANK" evidence="3">
    <location>
        <begin position="31"/>
        <end position="63"/>
    </location>
</feature>
<dbReference type="OrthoDB" id="496981at2759"/>
<evidence type="ECO:0000313" key="4">
    <source>
        <dbReference type="EMBL" id="CAB0033826.1"/>
    </source>
</evidence>
<dbReference type="InterPro" id="IPR002110">
    <property type="entry name" value="Ankyrin_rpt"/>
</dbReference>
<dbReference type="PANTHER" id="PTHR24141:SF1">
    <property type="entry name" value="2-5A-DEPENDENT RIBONUCLEASE"/>
    <property type="match status" value="1"/>
</dbReference>
<keyword evidence="1" id="KW-0677">Repeat</keyword>
<evidence type="ECO:0000256" key="2">
    <source>
        <dbReference type="ARBA" id="ARBA00023043"/>
    </source>
</evidence>
<protein>
    <submittedName>
        <fullName evidence="4">Uncharacterized protein</fullName>
    </submittedName>
</protein>
<dbReference type="GO" id="GO:0003723">
    <property type="term" value="F:RNA binding"/>
    <property type="evidence" value="ECO:0007669"/>
    <property type="project" value="TreeGrafter"/>
</dbReference>
<evidence type="ECO:0000313" key="5">
    <source>
        <dbReference type="Proteomes" id="UP000479190"/>
    </source>
</evidence>
<feature type="non-terminal residue" evidence="4">
    <location>
        <position position="189"/>
    </location>
</feature>
<dbReference type="Gene3D" id="1.25.40.20">
    <property type="entry name" value="Ankyrin repeat-containing domain"/>
    <property type="match status" value="2"/>
</dbReference>
<keyword evidence="5" id="KW-1185">Reference proteome</keyword>
<dbReference type="Proteomes" id="UP000479190">
    <property type="component" value="Unassembled WGS sequence"/>
</dbReference>
<evidence type="ECO:0000256" key="3">
    <source>
        <dbReference type="PROSITE-ProRule" id="PRU00023"/>
    </source>
</evidence>
<name>A0A6H5IBE3_9HYME</name>
<dbReference type="GO" id="GO:0004540">
    <property type="term" value="F:RNA nuclease activity"/>
    <property type="evidence" value="ECO:0007669"/>
    <property type="project" value="TreeGrafter"/>
</dbReference>
<accession>A0A6H5IBE3</accession>
<reference evidence="4 5" key="1">
    <citation type="submission" date="2020-02" db="EMBL/GenBank/DDBJ databases">
        <authorList>
            <person name="Ferguson B K."/>
        </authorList>
    </citation>
    <scope>NUCLEOTIDE SEQUENCE [LARGE SCALE GENOMIC DNA]</scope>
</reference>
<dbReference type="PROSITE" id="PS50297">
    <property type="entry name" value="ANK_REP_REGION"/>
    <property type="match status" value="1"/>
</dbReference>
<dbReference type="EMBL" id="CADCXV010000725">
    <property type="protein sequence ID" value="CAB0033826.1"/>
    <property type="molecule type" value="Genomic_DNA"/>
</dbReference>
<dbReference type="Pfam" id="PF12796">
    <property type="entry name" value="Ank_2"/>
    <property type="match status" value="1"/>
</dbReference>
<dbReference type="InterPro" id="IPR036770">
    <property type="entry name" value="Ankyrin_rpt-contain_sf"/>
</dbReference>
<dbReference type="SMART" id="SM00248">
    <property type="entry name" value="ANK"/>
    <property type="match status" value="2"/>
</dbReference>
<evidence type="ECO:0000256" key="1">
    <source>
        <dbReference type="ARBA" id="ARBA00022737"/>
    </source>
</evidence>
<sequence>MKYNDIDFVEKFIEICGHNQQMVQIDAQNKWGRTPLHLALKNGYMKIAECLLRNGANTNLASIKGSTPLHMICKRKCDYDLVKTFFMITDDLQQTVQIDARDKWGRTPLQMTVEYTKHVCPLAVKLVRKKCLILYNFLNAHVGQKIVITLSFMRYDDDKSLDMKCLKRLHDLSRCCTTSYRFATNFFQH</sequence>
<organism evidence="4 5">
    <name type="scientific">Trichogramma brassicae</name>
    <dbReference type="NCBI Taxonomy" id="86971"/>
    <lineage>
        <taxon>Eukaryota</taxon>
        <taxon>Metazoa</taxon>
        <taxon>Ecdysozoa</taxon>
        <taxon>Arthropoda</taxon>
        <taxon>Hexapoda</taxon>
        <taxon>Insecta</taxon>
        <taxon>Pterygota</taxon>
        <taxon>Neoptera</taxon>
        <taxon>Endopterygota</taxon>
        <taxon>Hymenoptera</taxon>
        <taxon>Apocrita</taxon>
        <taxon>Proctotrupomorpha</taxon>
        <taxon>Chalcidoidea</taxon>
        <taxon>Trichogrammatidae</taxon>
        <taxon>Trichogramma</taxon>
    </lineage>
</organism>
<dbReference type="GO" id="GO:0006396">
    <property type="term" value="P:RNA processing"/>
    <property type="evidence" value="ECO:0007669"/>
    <property type="project" value="TreeGrafter"/>
</dbReference>
<dbReference type="AlphaFoldDB" id="A0A6H5IBE3"/>
<dbReference type="PANTHER" id="PTHR24141">
    <property type="entry name" value="2-5A-DEPENDENT RIBONUCLEASE"/>
    <property type="match status" value="1"/>
</dbReference>
<proteinExistence type="predicted"/>
<gene>
    <name evidence="4" type="ORF">TBRA_LOCUS5724</name>
</gene>
<dbReference type="PROSITE" id="PS50088">
    <property type="entry name" value="ANK_REPEAT"/>
    <property type="match status" value="1"/>
</dbReference>
<keyword evidence="2 3" id="KW-0040">ANK repeat</keyword>